<evidence type="ECO:0000313" key="2">
    <source>
        <dbReference type="EMBL" id="GHH10172.1"/>
    </source>
</evidence>
<protein>
    <recommendedName>
        <fullName evidence="4">DUF3617 family protein</fullName>
    </recommendedName>
</protein>
<organism evidence="2 3">
    <name type="scientific">Sphingomonas glacialis</name>
    <dbReference type="NCBI Taxonomy" id="658225"/>
    <lineage>
        <taxon>Bacteria</taxon>
        <taxon>Pseudomonadati</taxon>
        <taxon>Pseudomonadota</taxon>
        <taxon>Alphaproteobacteria</taxon>
        <taxon>Sphingomonadales</taxon>
        <taxon>Sphingomonadaceae</taxon>
        <taxon>Sphingomonas</taxon>
    </lineage>
</organism>
<reference evidence="3" key="1">
    <citation type="journal article" date="2019" name="Int. J. Syst. Evol. Microbiol.">
        <title>The Global Catalogue of Microorganisms (GCM) 10K type strain sequencing project: providing services to taxonomists for standard genome sequencing and annotation.</title>
        <authorList>
            <consortium name="The Broad Institute Genomics Platform"/>
            <consortium name="The Broad Institute Genome Sequencing Center for Infectious Disease"/>
            <person name="Wu L."/>
            <person name="Ma J."/>
        </authorList>
    </citation>
    <scope>NUCLEOTIDE SEQUENCE [LARGE SCALE GENOMIC DNA]</scope>
    <source>
        <strain evidence="3">CGMCC 1.8957</strain>
    </source>
</reference>
<evidence type="ECO:0000256" key="1">
    <source>
        <dbReference type="SAM" id="SignalP"/>
    </source>
</evidence>
<dbReference type="PROSITE" id="PS51257">
    <property type="entry name" value="PROKAR_LIPOPROTEIN"/>
    <property type="match status" value="1"/>
</dbReference>
<dbReference type="EMBL" id="BNAQ01000001">
    <property type="protein sequence ID" value="GHH10172.1"/>
    <property type="molecule type" value="Genomic_DNA"/>
</dbReference>
<dbReference type="RefSeq" id="WP_189675161.1">
    <property type="nucleotide sequence ID" value="NZ_BNAQ01000001.1"/>
</dbReference>
<evidence type="ECO:0000313" key="3">
    <source>
        <dbReference type="Proteomes" id="UP000652430"/>
    </source>
</evidence>
<sequence>MPRRRTRAWGRAQVALVLLNLLLAGCHRGASDPAASPTPQGLEAAAIQAGVIPDPASTDLTGVYATGNDRICIVPSAKAYRIGVFVDYDETQNCGGSGVVTRDGDTLHVTLGASGDGCTMDARFEGDRIVFPPRVPDACQKACRGRASIAALDVTRLSESASEAATLRDARGRLLCGDGG</sequence>
<evidence type="ECO:0008006" key="4">
    <source>
        <dbReference type="Google" id="ProtNLM"/>
    </source>
</evidence>
<feature type="chain" id="PRO_5045591364" description="DUF3617 family protein" evidence="1">
    <location>
        <begin position="31"/>
        <end position="180"/>
    </location>
</feature>
<gene>
    <name evidence="2" type="ORF">GCM10008023_07660</name>
</gene>
<name>A0ABQ3LB48_9SPHN</name>
<keyword evidence="1" id="KW-0732">Signal</keyword>
<dbReference type="Proteomes" id="UP000652430">
    <property type="component" value="Unassembled WGS sequence"/>
</dbReference>
<accession>A0ABQ3LB48</accession>
<comment type="caution">
    <text evidence="2">The sequence shown here is derived from an EMBL/GenBank/DDBJ whole genome shotgun (WGS) entry which is preliminary data.</text>
</comment>
<proteinExistence type="predicted"/>
<feature type="signal peptide" evidence="1">
    <location>
        <begin position="1"/>
        <end position="30"/>
    </location>
</feature>
<keyword evidence="3" id="KW-1185">Reference proteome</keyword>